<dbReference type="VEuPathDB" id="PlasmoDB:PCOAH_00036440"/>
<dbReference type="InterPro" id="IPR008780">
    <property type="entry name" value="Plasmodium_Vir"/>
</dbReference>
<organism evidence="2 3">
    <name type="scientific">Plasmodium coatneyi</name>
    <dbReference type="NCBI Taxonomy" id="208452"/>
    <lineage>
        <taxon>Eukaryota</taxon>
        <taxon>Sar</taxon>
        <taxon>Alveolata</taxon>
        <taxon>Apicomplexa</taxon>
        <taxon>Aconoidasida</taxon>
        <taxon>Haemosporida</taxon>
        <taxon>Plasmodiidae</taxon>
        <taxon>Plasmodium</taxon>
    </lineage>
</organism>
<gene>
    <name evidence="2" type="ORF">PCOAH_00036440</name>
</gene>
<reference evidence="3" key="1">
    <citation type="submission" date="2016-06" db="EMBL/GenBank/DDBJ databases">
        <title>First high quality genome sequence of Plasmodium coatneyi using continuous long reads from single molecule, real-time sequencing.</title>
        <authorList>
            <person name="Chien J.-T."/>
            <person name="Pakala S.B."/>
            <person name="Geraldo J.A."/>
            <person name="Lapp S.A."/>
            <person name="Barnwell J.W."/>
            <person name="Kissinger J.C."/>
            <person name="Galinski M.R."/>
            <person name="Humphrey J.C."/>
        </authorList>
    </citation>
    <scope>NUCLEOTIDE SEQUENCE [LARGE SCALE GENOMIC DNA]</scope>
    <source>
        <strain evidence="3">Hackeri</strain>
    </source>
</reference>
<dbReference type="Proteomes" id="UP000092716">
    <property type="component" value="Chromosome 11"/>
</dbReference>
<dbReference type="Pfam" id="PF05795">
    <property type="entry name" value="Plasmodium_Vir"/>
    <property type="match status" value="1"/>
</dbReference>
<keyword evidence="1" id="KW-1133">Transmembrane helix</keyword>
<evidence type="ECO:0000313" key="3">
    <source>
        <dbReference type="Proteomes" id="UP000092716"/>
    </source>
</evidence>
<keyword evidence="3" id="KW-1185">Reference proteome</keyword>
<protein>
    <submittedName>
        <fullName evidence="2">Variable surface protein Vir7-like protein</fullName>
    </submittedName>
</protein>
<keyword evidence="1" id="KW-0472">Membrane</keyword>
<evidence type="ECO:0000313" key="2">
    <source>
        <dbReference type="EMBL" id="ANQ09132.1"/>
    </source>
</evidence>
<evidence type="ECO:0000256" key="1">
    <source>
        <dbReference type="SAM" id="Phobius"/>
    </source>
</evidence>
<dbReference type="EMBL" id="CP016249">
    <property type="protein sequence ID" value="ANQ09132.1"/>
    <property type="molecule type" value="Genomic_DNA"/>
</dbReference>
<dbReference type="OrthoDB" id="383226at2759"/>
<feature type="transmembrane region" description="Helical" evidence="1">
    <location>
        <begin position="290"/>
        <end position="307"/>
    </location>
</feature>
<sequence>MTPPSTDYHTEEDLFKTLLSKANFYDHFNKEQGHCDSGSDSWPEKIKMALSKYQQVQNEAEKIGKAFCYVSTRENSEPLYKERCNFLYYWILEILLQKLNNNSSSTAINAIFGFMEELNTEQNNCLTIEDSMDKDTVLPRKTIFDYYHDRTIVQALVTAASSDCEKNYGPYLQGIITAYAAVEKGCTKNKGGYGDYCSKFWDQHKDKIKEDLLKLKCGSMNMQQLISEAQAQALSASSVFAGVAVEGQEEETAVIDVTNGSTNTTTIISSLLPAVGLPTLAVFFLYKVSIIKIIIITTIIITTMYTYI</sequence>
<accession>A0A1B1E255</accession>
<proteinExistence type="predicted"/>
<keyword evidence="1" id="KW-0812">Transmembrane</keyword>
<dbReference type="KEGG" id="pcot:PCOAH_00036440"/>
<dbReference type="AlphaFoldDB" id="A0A1B1E255"/>
<dbReference type="GeneID" id="30910375"/>
<dbReference type="RefSeq" id="XP_019915827.1">
    <property type="nucleotide sequence ID" value="XM_020060435.1"/>
</dbReference>
<name>A0A1B1E255_9APIC</name>